<organism evidence="1 2">
    <name type="scientific">Plakobranchus ocellatus</name>
    <dbReference type="NCBI Taxonomy" id="259542"/>
    <lineage>
        <taxon>Eukaryota</taxon>
        <taxon>Metazoa</taxon>
        <taxon>Spiralia</taxon>
        <taxon>Lophotrochozoa</taxon>
        <taxon>Mollusca</taxon>
        <taxon>Gastropoda</taxon>
        <taxon>Heterobranchia</taxon>
        <taxon>Euthyneura</taxon>
        <taxon>Panpulmonata</taxon>
        <taxon>Sacoglossa</taxon>
        <taxon>Placobranchoidea</taxon>
        <taxon>Plakobranchidae</taxon>
        <taxon>Plakobranchus</taxon>
    </lineage>
</organism>
<name>A0AAV4CAS0_9GAST</name>
<evidence type="ECO:0000313" key="1">
    <source>
        <dbReference type="EMBL" id="GFO28462.1"/>
    </source>
</evidence>
<reference evidence="1 2" key="1">
    <citation type="journal article" date="2021" name="Elife">
        <title>Chloroplast acquisition without the gene transfer in kleptoplastic sea slugs, Plakobranchus ocellatus.</title>
        <authorList>
            <person name="Maeda T."/>
            <person name="Takahashi S."/>
            <person name="Yoshida T."/>
            <person name="Shimamura S."/>
            <person name="Takaki Y."/>
            <person name="Nagai Y."/>
            <person name="Toyoda A."/>
            <person name="Suzuki Y."/>
            <person name="Arimoto A."/>
            <person name="Ishii H."/>
            <person name="Satoh N."/>
            <person name="Nishiyama T."/>
            <person name="Hasebe M."/>
            <person name="Maruyama T."/>
            <person name="Minagawa J."/>
            <person name="Obokata J."/>
            <person name="Shigenobu S."/>
        </authorList>
    </citation>
    <scope>NUCLEOTIDE SEQUENCE [LARGE SCALE GENOMIC DNA]</scope>
</reference>
<dbReference type="EMBL" id="BLXT01006043">
    <property type="protein sequence ID" value="GFO28462.1"/>
    <property type="molecule type" value="Genomic_DNA"/>
</dbReference>
<protein>
    <recommendedName>
        <fullName evidence="3">Secreted protein</fullName>
    </recommendedName>
</protein>
<comment type="caution">
    <text evidence="1">The sequence shown here is derived from an EMBL/GenBank/DDBJ whole genome shotgun (WGS) entry which is preliminary data.</text>
</comment>
<evidence type="ECO:0000313" key="2">
    <source>
        <dbReference type="Proteomes" id="UP000735302"/>
    </source>
</evidence>
<proteinExistence type="predicted"/>
<sequence length="98" mass="11187">MRSQLLIALPVFLRVIFRRNMSNFSQLAQLPADDKLTFLWLPAALSCPGPASGWEIQYSRKCSTATGSWSSILRINLKQQLMNVSSLFYTFFGEYPCF</sequence>
<keyword evidence="2" id="KW-1185">Reference proteome</keyword>
<dbReference type="AlphaFoldDB" id="A0AAV4CAS0"/>
<accession>A0AAV4CAS0</accession>
<gene>
    <name evidence="1" type="ORF">PoB_005496700</name>
</gene>
<dbReference type="Proteomes" id="UP000735302">
    <property type="component" value="Unassembled WGS sequence"/>
</dbReference>
<evidence type="ECO:0008006" key="3">
    <source>
        <dbReference type="Google" id="ProtNLM"/>
    </source>
</evidence>